<dbReference type="CDD" id="cd16917">
    <property type="entry name" value="HATPase_UhpB-NarQ-NarX-like"/>
    <property type="match status" value="1"/>
</dbReference>
<dbReference type="InterPro" id="IPR011712">
    <property type="entry name" value="Sig_transdc_His_kin_sub3_dim/P"/>
</dbReference>
<dbReference type="Pfam" id="PF07730">
    <property type="entry name" value="HisKA_3"/>
    <property type="match status" value="1"/>
</dbReference>
<keyword evidence="2 6" id="KW-0418">Kinase</keyword>
<dbReference type="PANTHER" id="PTHR24421">
    <property type="entry name" value="NITRATE/NITRITE SENSOR PROTEIN NARX-RELATED"/>
    <property type="match status" value="1"/>
</dbReference>
<evidence type="ECO:0000256" key="2">
    <source>
        <dbReference type="ARBA" id="ARBA00022777"/>
    </source>
</evidence>
<keyword evidence="3" id="KW-0902">Two-component regulatory system</keyword>
<dbReference type="AlphaFoldDB" id="A0A3S0A6U1"/>
<dbReference type="OrthoDB" id="9778496at2"/>
<evidence type="ECO:0000259" key="5">
    <source>
        <dbReference type="Pfam" id="PF07730"/>
    </source>
</evidence>
<sequence length="469" mass="51590">MSRPVPRLSSLFDRGAFTMNLSTRFAIAVTVAMALSGLIAGTVVNRVITQSAISNAAAATAIVMDGLLLPIAREMEETKTLPINPSEALRDLLSRGALGGRIHSIKLWRPDGVVAYSHDPSLIGRKFPLFDALERSLRGELVAEIEELDHEESAYERRLGVPLLEVYTPIRDPWTGRVLGVAEFYENASGLRETLRQATLLVIAITIGATLLIGTTLFGIVHQASRTIERQRHDLRARTDEAERVSEVNRELRLRVQRAASRGLALNERHVRQLSADLHDGPAQLIGFAALRISSLKDVPPAWEAECTTIKQTLDEAMREIRAICSGMSLPEIGGLDLGAVIRKAAQAHERRTDTRVSIEIGEIDGFVAPSMKYCAYRFVQEGLNNAYRHAEGRDQSIECGTRDGELFILLRNGPAVCPCLDEDKRPLGLIGLRERVEVLGGTFGFSARQDAPVEMWMALPFGTGELDD</sequence>
<keyword evidence="1" id="KW-0808">Transferase</keyword>
<dbReference type="GO" id="GO:0000155">
    <property type="term" value="F:phosphorelay sensor kinase activity"/>
    <property type="evidence" value="ECO:0007669"/>
    <property type="project" value="InterPro"/>
</dbReference>
<keyword evidence="4" id="KW-0472">Membrane</keyword>
<keyword evidence="4" id="KW-0812">Transmembrane</keyword>
<dbReference type="InterPro" id="IPR036890">
    <property type="entry name" value="HATPase_C_sf"/>
</dbReference>
<evidence type="ECO:0000256" key="3">
    <source>
        <dbReference type="ARBA" id="ARBA00023012"/>
    </source>
</evidence>
<dbReference type="InterPro" id="IPR050482">
    <property type="entry name" value="Sensor_HK_TwoCompSys"/>
</dbReference>
<dbReference type="EMBL" id="RWKW01000042">
    <property type="protein sequence ID" value="RST86067.1"/>
    <property type="molecule type" value="Genomic_DNA"/>
</dbReference>
<keyword evidence="4" id="KW-1133">Transmembrane helix</keyword>
<comment type="caution">
    <text evidence="6">The sequence shown here is derived from an EMBL/GenBank/DDBJ whole genome shotgun (WGS) entry which is preliminary data.</text>
</comment>
<evidence type="ECO:0000256" key="4">
    <source>
        <dbReference type="SAM" id="Phobius"/>
    </source>
</evidence>
<gene>
    <name evidence="6" type="ORF">EJC49_12265</name>
</gene>
<dbReference type="Proteomes" id="UP000278398">
    <property type="component" value="Unassembled WGS sequence"/>
</dbReference>
<keyword evidence="7" id="KW-1185">Reference proteome</keyword>
<reference evidence="6 7" key="1">
    <citation type="submission" date="2018-12" db="EMBL/GenBank/DDBJ databases">
        <title>Mesorhizobium carbonis sp. nov., isolated from coal mine water.</title>
        <authorList>
            <person name="Xin W."/>
            <person name="Xu Z."/>
            <person name="Xiang F."/>
            <person name="Zhang J."/>
            <person name="Xi L."/>
            <person name="Liu J."/>
        </authorList>
    </citation>
    <scope>NUCLEOTIDE SEQUENCE [LARGE SCALE GENOMIC DNA]</scope>
    <source>
        <strain evidence="6 7">B2.3</strain>
    </source>
</reference>
<organism evidence="6 7">
    <name type="scientific">Aquibium carbonis</name>
    <dbReference type="NCBI Taxonomy" id="2495581"/>
    <lineage>
        <taxon>Bacteria</taxon>
        <taxon>Pseudomonadati</taxon>
        <taxon>Pseudomonadota</taxon>
        <taxon>Alphaproteobacteria</taxon>
        <taxon>Hyphomicrobiales</taxon>
        <taxon>Phyllobacteriaceae</taxon>
        <taxon>Aquibium</taxon>
    </lineage>
</organism>
<feature type="transmembrane region" description="Helical" evidence="4">
    <location>
        <begin position="198"/>
        <end position="221"/>
    </location>
</feature>
<dbReference type="GO" id="GO:0016020">
    <property type="term" value="C:membrane"/>
    <property type="evidence" value="ECO:0007669"/>
    <property type="project" value="InterPro"/>
</dbReference>
<dbReference type="RefSeq" id="WP_126700224.1">
    <property type="nucleotide sequence ID" value="NZ_RWKW01000042.1"/>
</dbReference>
<feature type="transmembrane region" description="Helical" evidence="4">
    <location>
        <begin position="52"/>
        <end position="72"/>
    </location>
</feature>
<evidence type="ECO:0000256" key="1">
    <source>
        <dbReference type="ARBA" id="ARBA00022679"/>
    </source>
</evidence>
<feature type="transmembrane region" description="Helical" evidence="4">
    <location>
        <begin position="21"/>
        <end position="40"/>
    </location>
</feature>
<evidence type="ECO:0000313" key="7">
    <source>
        <dbReference type="Proteomes" id="UP000278398"/>
    </source>
</evidence>
<name>A0A3S0A6U1_9HYPH</name>
<dbReference type="PANTHER" id="PTHR24421:SF55">
    <property type="entry name" value="SENSOR HISTIDINE KINASE YDFH"/>
    <property type="match status" value="1"/>
</dbReference>
<proteinExistence type="predicted"/>
<feature type="domain" description="Signal transduction histidine kinase subgroup 3 dimerisation and phosphoacceptor" evidence="5">
    <location>
        <begin position="273"/>
        <end position="329"/>
    </location>
</feature>
<dbReference type="Gene3D" id="3.30.565.10">
    <property type="entry name" value="Histidine kinase-like ATPase, C-terminal domain"/>
    <property type="match status" value="1"/>
</dbReference>
<evidence type="ECO:0000313" key="6">
    <source>
        <dbReference type="EMBL" id="RST86067.1"/>
    </source>
</evidence>
<accession>A0A3S0A6U1</accession>
<dbReference type="GO" id="GO:0046983">
    <property type="term" value="F:protein dimerization activity"/>
    <property type="evidence" value="ECO:0007669"/>
    <property type="project" value="InterPro"/>
</dbReference>
<protein>
    <submittedName>
        <fullName evidence="6">Sensor histidine kinase</fullName>
    </submittedName>
</protein>